<organism evidence="2 3">
    <name type="scientific">Acidithiobacillus thiooxidans</name>
    <name type="common">Thiobacillus thiooxidans</name>
    <dbReference type="NCBI Taxonomy" id="930"/>
    <lineage>
        <taxon>Bacteria</taxon>
        <taxon>Pseudomonadati</taxon>
        <taxon>Pseudomonadota</taxon>
        <taxon>Acidithiobacillia</taxon>
        <taxon>Acidithiobacillales</taxon>
        <taxon>Acidithiobacillaceae</taxon>
        <taxon>Acidithiobacillus</taxon>
    </lineage>
</organism>
<feature type="domain" description="Nitroreductase" evidence="1">
    <location>
        <begin position="56"/>
        <end position="206"/>
    </location>
</feature>
<dbReference type="RefSeq" id="WP_065974058.1">
    <property type="nucleotide sequence ID" value="NZ_LWRY01000106.1"/>
</dbReference>
<protein>
    <recommendedName>
        <fullName evidence="1">Nitroreductase domain-containing protein</fullName>
    </recommendedName>
</protein>
<proteinExistence type="predicted"/>
<sequence>MSRASMTAKMAYLVAEATNSDQSSFNPDAAVMPRTVHITPPTSTSRLLDLGEGRLQNRRSVRDIDNGAVTIERVSQIASAAYGYLSNGHRTVPSAGGYYSLTIHVCKIDGGIIRTVYLFDPDTHSISHIHQISVPLKDGFFVYHVAFERATWMLLWSCRLVAPASKYGAKAYRFICFEIGHSAQMAIMECLEQSLQSIPLGGLNEKWLRTHVLGENRRLWPHYVLIV</sequence>
<dbReference type="Pfam" id="PF00881">
    <property type="entry name" value="Nitroreductase"/>
    <property type="match status" value="1"/>
</dbReference>
<evidence type="ECO:0000313" key="2">
    <source>
        <dbReference type="EMBL" id="OCX72609.1"/>
    </source>
</evidence>
<dbReference type="EMBL" id="LWRY01000106">
    <property type="protein sequence ID" value="OCX72609.1"/>
    <property type="molecule type" value="Genomic_DNA"/>
</dbReference>
<dbReference type="InterPro" id="IPR029479">
    <property type="entry name" value="Nitroreductase"/>
</dbReference>
<dbReference type="InterPro" id="IPR052544">
    <property type="entry name" value="Bacteriocin_Proc_Enz"/>
</dbReference>
<dbReference type="PANTHER" id="PTHR43745">
    <property type="entry name" value="NITROREDUCTASE MJ1384-RELATED"/>
    <property type="match status" value="1"/>
</dbReference>
<evidence type="ECO:0000259" key="1">
    <source>
        <dbReference type="Pfam" id="PF00881"/>
    </source>
</evidence>
<dbReference type="AlphaFoldDB" id="A0A1C2I9E3"/>
<dbReference type="SUPFAM" id="SSF55469">
    <property type="entry name" value="FMN-dependent nitroreductase-like"/>
    <property type="match status" value="1"/>
</dbReference>
<dbReference type="GO" id="GO:0016491">
    <property type="term" value="F:oxidoreductase activity"/>
    <property type="evidence" value="ECO:0007669"/>
    <property type="project" value="InterPro"/>
</dbReference>
<evidence type="ECO:0000313" key="3">
    <source>
        <dbReference type="Proteomes" id="UP000095008"/>
    </source>
</evidence>
<accession>A0A1C2I9E3</accession>
<dbReference type="Gene3D" id="3.40.109.10">
    <property type="entry name" value="NADH Oxidase"/>
    <property type="match status" value="1"/>
</dbReference>
<keyword evidence="3" id="KW-1185">Reference proteome</keyword>
<comment type="caution">
    <text evidence="2">The sequence shown here is derived from an EMBL/GenBank/DDBJ whole genome shotgun (WGS) entry which is preliminary data.</text>
</comment>
<name>A0A1C2I9E3_ACITH</name>
<dbReference type="OrthoDB" id="3723182at2"/>
<dbReference type="PANTHER" id="PTHR43745:SF2">
    <property type="entry name" value="NITROREDUCTASE MJ1384-RELATED"/>
    <property type="match status" value="1"/>
</dbReference>
<gene>
    <name evidence="2" type="ORF">A6M23_09535</name>
</gene>
<dbReference type="CDD" id="cd02142">
    <property type="entry name" value="McbC_SagB-like_oxidoreductase"/>
    <property type="match status" value="1"/>
</dbReference>
<reference evidence="2" key="1">
    <citation type="journal article" date="2016" name="Int. J. Mol. Sci.">
        <title>Comparative genomics of the extreme acidophile Acidithiobacillus thiooxidans reveals intraspecific divergence and niche adaptation.</title>
        <authorList>
            <person name="Zhang X."/>
            <person name="Feng X."/>
            <person name="Tao J."/>
            <person name="Ma L."/>
            <person name="Xiao Y."/>
            <person name="Liang Y."/>
            <person name="Liu X."/>
            <person name="Yin H."/>
        </authorList>
    </citation>
    <scope>NUCLEOTIDE SEQUENCE [LARGE SCALE GENOMIC DNA]</scope>
    <source>
        <strain evidence="2">DXS-W</strain>
    </source>
</reference>
<dbReference type="Proteomes" id="UP000095008">
    <property type="component" value="Unassembled WGS sequence"/>
</dbReference>
<dbReference type="InterPro" id="IPR000415">
    <property type="entry name" value="Nitroreductase-like"/>
</dbReference>